<feature type="domain" description="ER membrane protein complex subunit 7 beta-sandwich" evidence="8">
    <location>
        <begin position="37"/>
        <end position="169"/>
    </location>
</feature>
<keyword evidence="4" id="KW-1133">Transmembrane helix</keyword>
<dbReference type="Proteomes" id="UP000033140">
    <property type="component" value="Unassembled WGS sequence"/>
</dbReference>
<dbReference type="PANTHER" id="PTHR13605:SF4">
    <property type="entry name" value="ER MEMBRANE PROTEIN COMPLEX SUBUNIT 7"/>
    <property type="match status" value="1"/>
</dbReference>
<feature type="signal peptide" evidence="7">
    <location>
        <begin position="1"/>
        <end position="20"/>
    </location>
</feature>
<evidence type="ECO:0000256" key="6">
    <source>
        <dbReference type="SAM" id="MobiDB-lite"/>
    </source>
</evidence>
<dbReference type="STRING" id="698492.A0A0E9N8Q3"/>
<comment type="subcellular location">
    <subcellularLocation>
        <location evidence="1">Membrane</location>
        <topology evidence="1">Single-pass membrane protein</topology>
    </subcellularLocation>
</comment>
<evidence type="ECO:0000256" key="2">
    <source>
        <dbReference type="ARBA" id="ARBA00022692"/>
    </source>
</evidence>
<feature type="chain" id="PRO_5002430345" description="ER membrane protein complex subunit 7 beta-sandwich domain-containing protein" evidence="7">
    <location>
        <begin position="21"/>
        <end position="250"/>
    </location>
</feature>
<dbReference type="PANTHER" id="PTHR13605">
    <property type="entry name" value="ER MEMBRANE PROTEIN COMPLEX SUBUNIT 7"/>
    <property type="match status" value="1"/>
</dbReference>
<feature type="compositionally biased region" description="Gly residues" evidence="6">
    <location>
        <begin position="241"/>
        <end position="250"/>
    </location>
</feature>
<reference evidence="9 10" key="2">
    <citation type="journal article" date="2014" name="J. Gen. Appl. Microbiol.">
        <title>The early diverging ascomycetous budding yeast Saitoella complicata has three histone deacetylases belonging to the Clr6, Hos2, and Rpd3 lineages.</title>
        <authorList>
            <person name="Nishida H."/>
            <person name="Matsumoto T."/>
            <person name="Kondo S."/>
            <person name="Hamamoto M."/>
            <person name="Yoshikawa H."/>
        </authorList>
    </citation>
    <scope>NUCLEOTIDE SEQUENCE [LARGE SCALE GENOMIC DNA]</scope>
    <source>
        <strain evidence="9 10">NRRL Y-17804</strain>
    </source>
</reference>
<evidence type="ECO:0000259" key="8">
    <source>
        <dbReference type="Pfam" id="PF09430"/>
    </source>
</evidence>
<evidence type="ECO:0000313" key="9">
    <source>
        <dbReference type="EMBL" id="GAO46277.1"/>
    </source>
</evidence>
<protein>
    <recommendedName>
        <fullName evidence="8">ER membrane protein complex subunit 7 beta-sandwich domain-containing protein</fullName>
    </recommendedName>
</protein>
<dbReference type="EMBL" id="BACD03000003">
    <property type="protein sequence ID" value="GAO46277.1"/>
    <property type="molecule type" value="Genomic_DNA"/>
</dbReference>
<evidence type="ECO:0000256" key="3">
    <source>
        <dbReference type="ARBA" id="ARBA00022729"/>
    </source>
</evidence>
<reference evidence="9 10" key="1">
    <citation type="journal article" date="2011" name="J. Gen. Appl. Microbiol.">
        <title>Draft genome sequencing of the enigmatic yeast Saitoella complicata.</title>
        <authorList>
            <person name="Nishida H."/>
            <person name="Hamamoto M."/>
            <person name="Sugiyama J."/>
        </authorList>
    </citation>
    <scope>NUCLEOTIDE SEQUENCE [LARGE SCALE GENOMIC DNA]</scope>
    <source>
        <strain evidence="9 10">NRRL Y-17804</strain>
    </source>
</reference>
<evidence type="ECO:0000256" key="5">
    <source>
        <dbReference type="ARBA" id="ARBA00023136"/>
    </source>
</evidence>
<proteinExistence type="predicted"/>
<evidence type="ECO:0000313" key="10">
    <source>
        <dbReference type="Proteomes" id="UP000033140"/>
    </source>
</evidence>
<dbReference type="OMA" id="FTFGMPK"/>
<dbReference type="InterPro" id="IPR039163">
    <property type="entry name" value="EMC7"/>
</dbReference>
<evidence type="ECO:0000256" key="1">
    <source>
        <dbReference type="ARBA" id="ARBA00004167"/>
    </source>
</evidence>
<dbReference type="Pfam" id="PF09430">
    <property type="entry name" value="EMC7_beta-sandw"/>
    <property type="match status" value="1"/>
</dbReference>
<comment type="caution">
    <text evidence="9">The sequence shown here is derived from an EMBL/GenBank/DDBJ whole genome shotgun (WGS) entry which is preliminary data.</text>
</comment>
<name>A0A0E9N8Q3_SAICN</name>
<gene>
    <name evidence="9" type="ORF">G7K_0510-t1</name>
</gene>
<keyword evidence="3 7" id="KW-0732">Signal</keyword>
<dbReference type="RefSeq" id="XP_019024265.1">
    <property type="nucleotide sequence ID" value="XM_019166838.1"/>
</dbReference>
<sequence>MQLSSLLGLLVASAASLASAATVQGRIAANQHLPDIHALPPTTLITLSAAGVSKKTHPGPEGRFEIKNVSEGAYLLEVWANTHIFSPVRIDILSADEAAAIAAKASTDEVTVAPEDIVVHQTFRANSFSNKGAKLPYPLTLRPSSQSSFYIPRESLNFKGLLSNPMLLIMIFMGAMMFVMPKLQEGIDPEELKKFQESGGAGAQIASNPLGALENFSMASFLAGQGGTAQQPKGPAVPIKQGGGKQGGRR</sequence>
<keyword evidence="2" id="KW-0812">Transmembrane</keyword>
<dbReference type="AlphaFoldDB" id="A0A0E9N8Q3"/>
<feature type="region of interest" description="Disordered" evidence="6">
    <location>
        <begin position="224"/>
        <end position="250"/>
    </location>
</feature>
<accession>A0A0E9N8Q3</accession>
<dbReference type="OrthoDB" id="27095at2759"/>
<evidence type="ECO:0000256" key="7">
    <source>
        <dbReference type="SAM" id="SignalP"/>
    </source>
</evidence>
<dbReference type="GO" id="GO:0072546">
    <property type="term" value="C:EMC complex"/>
    <property type="evidence" value="ECO:0007669"/>
    <property type="project" value="TreeGrafter"/>
</dbReference>
<reference evidence="9 10" key="3">
    <citation type="journal article" date="2015" name="Genome Announc.">
        <title>Draft Genome Sequence of the Archiascomycetous Yeast Saitoella complicata.</title>
        <authorList>
            <person name="Yamauchi K."/>
            <person name="Kondo S."/>
            <person name="Hamamoto M."/>
            <person name="Takahashi Y."/>
            <person name="Ogura Y."/>
            <person name="Hayashi T."/>
            <person name="Nishida H."/>
        </authorList>
    </citation>
    <scope>NUCLEOTIDE SEQUENCE [LARGE SCALE GENOMIC DNA]</scope>
    <source>
        <strain evidence="9 10">NRRL Y-17804</strain>
    </source>
</reference>
<dbReference type="InterPro" id="IPR019008">
    <property type="entry name" value="Beta_sandwich_EMC7"/>
</dbReference>
<keyword evidence="5" id="KW-0472">Membrane</keyword>
<keyword evidence="10" id="KW-1185">Reference proteome</keyword>
<organism evidence="9 10">
    <name type="scientific">Saitoella complicata (strain BCRC 22490 / CBS 7301 / JCM 7358 / NBRC 10748 / NRRL Y-17804)</name>
    <dbReference type="NCBI Taxonomy" id="698492"/>
    <lineage>
        <taxon>Eukaryota</taxon>
        <taxon>Fungi</taxon>
        <taxon>Dikarya</taxon>
        <taxon>Ascomycota</taxon>
        <taxon>Taphrinomycotina</taxon>
        <taxon>Taphrinomycotina incertae sedis</taxon>
        <taxon>Saitoella</taxon>
    </lineage>
</organism>
<evidence type="ECO:0000256" key="4">
    <source>
        <dbReference type="ARBA" id="ARBA00022989"/>
    </source>
</evidence>